<dbReference type="Proteomes" id="UP000199300">
    <property type="component" value="Unassembled WGS sequence"/>
</dbReference>
<proteinExistence type="predicted"/>
<dbReference type="SUPFAM" id="SSF116965">
    <property type="entry name" value="Hypothetical protein MPN330"/>
    <property type="match status" value="1"/>
</dbReference>
<organism evidence="1 2">
    <name type="scientific">Amphibacillus marinus</name>
    <dbReference type="NCBI Taxonomy" id="872970"/>
    <lineage>
        <taxon>Bacteria</taxon>
        <taxon>Bacillati</taxon>
        <taxon>Bacillota</taxon>
        <taxon>Bacilli</taxon>
        <taxon>Bacillales</taxon>
        <taxon>Bacillaceae</taxon>
        <taxon>Amphibacillus</taxon>
    </lineage>
</organism>
<dbReference type="InterPro" id="IPR024503">
    <property type="entry name" value="DUF3196"/>
</dbReference>
<dbReference type="Gene3D" id="1.25.40.10">
    <property type="entry name" value="Tetratricopeptide repeat domain"/>
    <property type="match status" value="1"/>
</dbReference>
<dbReference type="AlphaFoldDB" id="A0A1H8SJK4"/>
<accession>A0A1H8SJK4</accession>
<gene>
    <name evidence="1" type="ORF">SAMN04488134_1139</name>
</gene>
<dbReference type="OrthoDB" id="2961242at2"/>
<dbReference type="RefSeq" id="WP_091499826.1">
    <property type="nucleotide sequence ID" value="NZ_FODJ01000013.1"/>
</dbReference>
<evidence type="ECO:0008006" key="3">
    <source>
        <dbReference type="Google" id="ProtNLM"/>
    </source>
</evidence>
<dbReference type="STRING" id="872970.SAMN04488134_1139"/>
<dbReference type="EMBL" id="FODJ01000013">
    <property type="protein sequence ID" value="SEO78862.1"/>
    <property type="molecule type" value="Genomic_DNA"/>
</dbReference>
<evidence type="ECO:0000313" key="1">
    <source>
        <dbReference type="EMBL" id="SEO78862.1"/>
    </source>
</evidence>
<protein>
    <recommendedName>
        <fullName evidence="3">Tetratricopeptide repeat-containing protein</fullName>
    </recommendedName>
</protein>
<name>A0A1H8SJK4_9BACI</name>
<dbReference type="SUPFAM" id="SSF48452">
    <property type="entry name" value="TPR-like"/>
    <property type="match status" value="1"/>
</dbReference>
<keyword evidence="2" id="KW-1185">Reference proteome</keyword>
<dbReference type="InterPro" id="IPR011990">
    <property type="entry name" value="TPR-like_helical_dom_sf"/>
</dbReference>
<evidence type="ECO:0000313" key="2">
    <source>
        <dbReference type="Proteomes" id="UP000199300"/>
    </source>
</evidence>
<dbReference type="Pfam" id="PF11428">
    <property type="entry name" value="DUF3196"/>
    <property type="match status" value="1"/>
</dbReference>
<sequence length="327" mass="38710">MDQQHKNVVLFPKQRKELEQQAEQALHRKQFVEALKIFEQLIDYGITERDISMGKLTCLIELGRHRDAEDLCEELIAREDDDYFSYINIYATLLFQFHKHKEVGQLLEEVLGNEQIPEQLHNQLKKLFEVNQPLVDEQLEREMLVTKRELEEALDNQDTMAQWHLVNHLQRMNLAPYFTLFEKMLINEAVHPVVKTVIVGLLQAQSIDRLFKVGKFNQQRTINPIQIPFMNDHPFQLELKKRLSSIEDNDPSFYRFSNQLIDRFFYVNYPMVPSMDEVDILKDAIVALVKASYHSNQQQADHLSSEVKDRMNQILECEQIYFSLMEE</sequence>
<reference evidence="1 2" key="1">
    <citation type="submission" date="2016-10" db="EMBL/GenBank/DDBJ databases">
        <authorList>
            <person name="de Groot N.N."/>
        </authorList>
    </citation>
    <scope>NUCLEOTIDE SEQUENCE [LARGE SCALE GENOMIC DNA]</scope>
    <source>
        <strain evidence="1 2">CGMCC 1.10434</strain>
    </source>
</reference>